<evidence type="ECO:0000256" key="7">
    <source>
        <dbReference type="ARBA" id="ARBA00023136"/>
    </source>
</evidence>
<keyword evidence="4" id="KW-0808">Transferase</keyword>
<evidence type="ECO:0000256" key="3">
    <source>
        <dbReference type="ARBA" id="ARBA00022676"/>
    </source>
</evidence>
<keyword evidence="7 8" id="KW-0472">Membrane</keyword>
<feature type="transmembrane region" description="Helical" evidence="8">
    <location>
        <begin position="101"/>
        <end position="117"/>
    </location>
</feature>
<dbReference type="GO" id="GO:0016763">
    <property type="term" value="F:pentosyltransferase activity"/>
    <property type="evidence" value="ECO:0007669"/>
    <property type="project" value="TreeGrafter"/>
</dbReference>
<name>A0A9D1NGS4_9FIRM</name>
<dbReference type="PANTHER" id="PTHR33908">
    <property type="entry name" value="MANNOSYLTRANSFERASE YKCB-RELATED"/>
    <property type="match status" value="1"/>
</dbReference>
<reference evidence="9" key="1">
    <citation type="submission" date="2020-10" db="EMBL/GenBank/DDBJ databases">
        <authorList>
            <person name="Gilroy R."/>
        </authorList>
    </citation>
    <scope>NUCLEOTIDE SEQUENCE</scope>
    <source>
        <strain evidence="9">4920</strain>
    </source>
</reference>
<evidence type="ECO:0000256" key="2">
    <source>
        <dbReference type="ARBA" id="ARBA00022475"/>
    </source>
</evidence>
<evidence type="ECO:0000313" key="9">
    <source>
        <dbReference type="EMBL" id="HIV02541.1"/>
    </source>
</evidence>
<feature type="transmembrane region" description="Helical" evidence="8">
    <location>
        <begin position="77"/>
        <end position="95"/>
    </location>
</feature>
<feature type="transmembrane region" description="Helical" evidence="8">
    <location>
        <begin position="137"/>
        <end position="155"/>
    </location>
</feature>
<evidence type="ECO:0000256" key="1">
    <source>
        <dbReference type="ARBA" id="ARBA00004651"/>
    </source>
</evidence>
<feature type="transmembrane region" description="Helical" evidence="8">
    <location>
        <begin position="253"/>
        <end position="270"/>
    </location>
</feature>
<feature type="transmembrane region" description="Helical" evidence="8">
    <location>
        <begin position="29"/>
        <end position="46"/>
    </location>
</feature>
<evidence type="ECO:0000256" key="5">
    <source>
        <dbReference type="ARBA" id="ARBA00022692"/>
    </source>
</evidence>
<sequence>PIQVVFNLFGAWSCVVAALIAKSLYGRRAGILTGMVMAFLPLNLLFCGVLSNQHVATSLFLTGIYFLIANPCRRMRYGKICNVGLAAVFLCLSQLIRPEMLVFLIAVACYWIYTELIHKRNWAEVKEGIKQFVLKNIVFFGIYFLILFSVNGVLLQSGLVGSPITDSNIPYKVATGLNQESKGLWNEQDARLMDDEEALKALIVERVQDVPQVISLMGEKLMYQFGTYNYSWCVIGETGEFVNRWYSPMTTDVMLAFLLLVLVEIASAAFTRDRRSLLLYITLIGYFLVFAVIEVQNRYNYGFIPIFLILASGGLVRLVDTVKTVIRIRKRA</sequence>
<feature type="transmembrane region" description="Helical" evidence="8">
    <location>
        <begin position="6"/>
        <end position="22"/>
    </location>
</feature>
<keyword evidence="6 8" id="KW-1133">Transmembrane helix</keyword>
<dbReference type="PANTHER" id="PTHR33908:SF11">
    <property type="entry name" value="MEMBRANE PROTEIN"/>
    <property type="match status" value="1"/>
</dbReference>
<reference evidence="9" key="2">
    <citation type="journal article" date="2021" name="PeerJ">
        <title>Extensive microbial diversity within the chicken gut microbiome revealed by metagenomics and culture.</title>
        <authorList>
            <person name="Gilroy R."/>
            <person name="Ravi A."/>
            <person name="Getino M."/>
            <person name="Pursley I."/>
            <person name="Horton D.L."/>
            <person name="Alikhan N.F."/>
            <person name="Baker D."/>
            <person name="Gharbi K."/>
            <person name="Hall N."/>
            <person name="Watson M."/>
            <person name="Adriaenssens E.M."/>
            <person name="Foster-Nyarko E."/>
            <person name="Jarju S."/>
            <person name="Secka A."/>
            <person name="Antonio M."/>
            <person name="Oren A."/>
            <person name="Chaudhuri R.R."/>
            <person name="La Ragione R."/>
            <person name="Hildebrand F."/>
            <person name="Pallen M.J."/>
        </authorList>
    </citation>
    <scope>NUCLEOTIDE SEQUENCE</scope>
    <source>
        <strain evidence="9">4920</strain>
    </source>
</reference>
<accession>A0A9D1NGS4</accession>
<comment type="subcellular location">
    <subcellularLocation>
        <location evidence="1">Cell membrane</location>
        <topology evidence="1">Multi-pass membrane protein</topology>
    </subcellularLocation>
</comment>
<dbReference type="GO" id="GO:0009103">
    <property type="term" value="P:lipopolysaccharide biosynthetic process"/>
    <property type="evidence" value="ECO:0007669"/>
    <property type="project" value="UniProtKB-ARBA"/>
</dbReference>
<dbReference type="EMBL" id="DVOF01000089">
    <property type="protein sequence ID" value="HIV02541.1"/>
    <property type="molecule type" value="Genomic_DNA"/>
</dbReference>
<keyword evidence="2" id="KW-1003">Cell membrane</keyword>
<evidence type="ECO:0000256" key="8">
    <source>
        <dbReference type="SAM" id="Phobius"/>
    </source>
</evidence>
<protein>
    <recommendedName>
        <fullName evidence="11">Glycosyltransferase RgtA/B/C/D-like domain-containing protein</fullName>
    </recommendedName>
</protein>
<dbReference type="AlphaFoldDB" id="A0A9D1NGS4"/>
<feature type="transmembrane region" description="Helical" evidence="8">
    <location>
        <begin position="299"/>
        <end position="319"/>
    </location>
</feature>
<gene>
    <name evidence="9" type="ORF">IAC74_03130</name>
</gene>
<evidence type="ECO:0000313" key="10">
    <source>
        <dbReference type="Proteomes" id="UP000886743"/>
    </source>
</evidence>
<keyword evidence="3" id="KW-0328">Glycosyltransferase</keyword>
<keyword evidence="5 8" id="KW-0812">Transmembrane</keyword>
<feature type="transmembrane region" description="Helical" evidence="8">
    <location>
        <begin position="277"/>
        <end position="293"/>
    </location>
</feature>
<dbReference type="GO" id="GO:0005886">
    <property type="term" value="C:plasma membrane"/>
    <property type="evidence" value="ECO:0007669"/>
    <property type="project" value="UniProtKB-SubCell"/>
</dbReference>
<evidence type="ECO:0008006" key="11">
    <source>
        <dbReference type="Google" id="ProtNLM"/>
    </source>
</evidence>
<proteinExistence type="predicted"/>
<dbReference type="Proteomes" id="UP000886743">
    <property type="component" value="Unassembled WGS sequence"/>
</dbReference>
<feature type="non-terminal residue" evidence="9">
    <location>
        <position position="1"/>
    </location>
</feature>
<organism evidence="9 10">
    <name type="scientific">Candidatus Aphodoplasma excrementigallinarum</name>
    <dbReference type="NCBI Taxonomy" id="2840673"/>
    <lineage>
        <taxon>Bacteria</taxon>
        <taxon>Bacillati</taxon>
        <taxon>Bacillota</taxon>
        <taxon>Clostridia</taxon>
        <taxon>Eubacteriales</taxon>
        <taxon>Candidatus Aphodoplasma</taxon>
    </lineage>
</organism>
<evidence type="ECO:0000256" key="6">
    <source>
        <dbReference type="ARBA" id="ARBA00022989"/>
    </source>
</evidence>
<feature type="transmembrane region" description="Helical" evidence="8">
    <location>
        <begin position="52"/>
        <end position="70"/>
    </location>
</feature>
<dbReference type="InterPro" id="IPR050297">
    <property type="entry name" value="LipidA_mod_glycosyltrf_83"/>
</dbReference>
<comment type="caution">
    <text evidence="9">The sequence shown here is derived from an EMBL/GenBank/DDBJ whole genome shotgun (WGS) entry which is preliminary data.</text>
</comment>
<evidence type="ECO:0000256" key="4">
    <source>
        <dbReference type="ARBA" id="ARBA00022679"/>
    </source>
</evidence>